<evidence type="ECO:0000313" key="1">
    <source>
        <dbReference type="EMBL" id="ACF29093.1"/>
    </source>
</evidence>
<accession>B4RJU2</accession>
<organism evidence="1 2">
    <name type="scientific">Neisseria gonorrhoeae (strain NCCP11945)</name>
    <dbReference type="NCBI Taxonomy" id="521006"/>
    <lineage>
        <taxon>Bacteria</taxon>
        <taxon>Pseudomonadati</taxon>
        <taxon>Pseudomonadota</taxon>
        <taxon>Betaproteobacteria</taxon>
        <taxon>Neisseriales</taxon>
        <taxon>Neisseriaceae</taxon>
        <taxon>Neisseria</taxon>
    </lineage>
</organism>
<dbReference type="HOGENOM" id="CLU_3273185_0_0_4"/>
<dbReference type="EMBL" id="CP001050">
    <property type="protein sequence ID" value="ACF29093.1"/>
    <property type="molecule type" value="Genomic_DNA"/>
</dbReference>
<sequence length="41" mass="4773">MICTPKVGLNRQLIKVQVFLIQYKQDFRRHSRAGGNPDIQC</sequence>
<reference evidence="1 2" key="1">
    <citation type="journal article" date="2008" name="J. Bacteriol.">
        <title>Complete genome sequence of Neisseria gonorrhoeae NCCP11945.</title>
        <authorList>
            <person name="Chung G.T."/>
            <person name="Yoo J.S."/>
            <person name="Oh H.B."/>
            <person name="Lee Y.S."/>
            <person name="Cha S.H."/>
            <person name="Kim S.J."/>
            <person name="Yoo C.K."/>
        </authorList>
    </citation>
    <scope>NUCLEOTIDE SEQUENCE [LARGE SCALE GENOMIC DNA]</scope>
    <source>
        <strain evidence="1 2">NCCP11945</strain>
    </source>
</reference>
<proteinExistence type="predicted"/>
<dbReference type="AlphaFoldDB" id="B4RJU2"/>
<dbReference type="KEGG" id="ngk:NGK_0402"/>
<dbReference type="Proteomes" id="UP000002564">
    <property type="component" value="Chromosome"/>
</dbReference>
<evidence type="ECO:0000313" key="2">
    <source>
        <dbReference type="Proteomes" id="UP000002564"/>
    </source>
</evidence>
<name>B4RJU2_NEIG2</name>
<protein>
    <submittedName>
        <fullName evidence="1">Uncharacterized protein</fullName>
    </submittedName>
</protein>
<gene>
    <name evidence="1" type="ordered locus">NGK_0402</name>
</gene>